<dbReference type="Pfam" id="PF22614">
    <property type="entry name" value="Slo-like_RCK"/>
    <property type="match status" value="2"/>
</dbReference>
<feature type="compositionally biased region" description="Gly residues" evidence="13">
    <location>
        <begin position="631"/>
        <end position="643"/>
    </location>
</feature>
<keyword evidence="10 14" id="KW-0472">Membrane</keyword>
<evidence type="ECO:0000256" key="12">
    <source>
        <dbReference type="ARBA" id="ARBA00034430"/>
    </source>
</evidence>
<feature type="domain" description="RCK N-terminal" evidence="15">
    <location>
        <begin position="318"/>
        <end position="454"/>
    </location>
</feature>
<dbReference type="GO" id="GO:0005886">
    <property type="term" value="C:plasma membrane"/>
    <property type="evidence" value="ECO:0007669"/>
    <property type="project" value="UniProtKB-SubCell"/>
</dbReference>
<dbReference type="RefSeq" id="XP_015854973.1">
    <property type="nucleotide sequence ID" value="XM_015999487.3"/>
</dbReference>
<dbReference type="AlphaFoldDB" id="A0A6J0DJC3"/>
<dbReference type="Pfam" id="PF03493">
    <property type="entry name" value="BK_channel_a"/>
    <property type="match status" value="1"/>
</dbReference>
<evidence type="ECO:0000256" key="4">
    <source>
        <dbReference type="ARBA" id="ARBA00022538"/>
    </source>
</evidence>
<feature type="transmembrane region" description="Helical" evidence="14">
    <location>
        <begin position="121"/>
        <end position="142"/>
    </location>
</feature>
<dbReference type="FunFam" id="3.40.50.720:FF:000034">
    <property type="entry name" value="Potassium channel subfamily T member 1"/>
    <property type="match status" value="1"/>
</dbReference>
<feature type="region of interest" description="Disordered" evidence="13">
    <location>
        <begin position="1179"/>
        <end position="1207"/>
    </location>
</feature>
<dbReference type="GeneID" id="102917649"/>
<keyword evidence="8 14" id="KW-1133">Transmembrane helix</keyword>
<proteinExistence type="predicted"/>
<dbReference type="InterPro" id="IPR013099">
    <property type="entry name" value="K_chnl_dom"/>
</dbReference>
<keyword evidence="5 14" id="KW-0812">Transmembrane</keyword>
<reference evidence="16" key="3">
    <citation type="submission" date="2025-09" db="UniProtKB">
        <authorList>
            <consortium name="Ensembl"/>
        </authorList>
    </citation>
    <scope>IDENTIFICATION</scope>
</reference>
<dbReference type="SUPFAM" id="SSF81324">
    <property type="entry name" value="Voltage-gated potassium channels"/>
    <property type="match status" value="1"/>
</dbReference>
<dbReference type="PROSITE" id="PS51201">
    <property type="entry name" value="RCK_N"/>
    <property type="match status" value="2"/>
</dbReference>
<dbReference type="FunFam" id="1.10.287.70:FF:000069">
    <property type="entry name" value="Potassium sodium-activated channel subfamily T member 1"/>
    <property type="match status" value="1"/>
</dbReference>
<dbReference type="CTD" id="57582"/>
<evidence type="ECO:0000256" key="11">
    <source>
        <dbReference type="ARBA" id="ARBA00023303"/>
    </source>
</evidence>
<evidence type="ECO:0000256" key="5">
    <source>
        <dbReference type="ARBA" id="ARBA00022692"/>
    </source>
</evidence>
<dbReference type="Gene3D" id="1.10.287.70">
    <property type="match status" value="1"/>
</dbReference>
<keyword evidence="7" id="KW-0630">Potassium</keyword>
<dbReference type="GeneTree" id="ENSGT00940000156880"/>
<dbReference type="Ensembl" id="ENSPEMT00000006013.2">
    <property type="protein sequence ID" value="ENSPEMP00000003489.1"/>
    <property type="gene ID" value="ENSPEMG00000004851.2"/>
</dbReference>
<dbReference type="FunFam" id="3.40.50.720:FF:000011">
    <property type="entry name" value="Potassium channel subfamily T member 1"/>
    <property type="match status" value="1"/>
</dbReference>
<evidence type="ECO:0000256" key="9">
    <source>
        <dbReference type="ARBA" id="ARBA00023065"/>
    </source>
</evidence>
<dbReference type="Gene3D" id="3.40.50.720">
    <property type="entry name" value="NAD(P)-binding Rossmann-like Domain"/>
    <property type="match status" value="2"/>
</dbReference>
<keyword evidence="3" id="KW-1003">Cell membrane</keyword>
<keyword evidence="17" id="KW-1185">Reference proteome</keyword>
<evidence type="ECO:0000256" key="13">
    <source>
        <dbReference type="SAM" id="MobiDB-lite"/>
    </source>
</evidence>
<keyword evidence="11" id="KW-0407">Ion channel</keyword>
<evidence type="ECO:0000259" key="15">
    <source>
        <dbReference type="PROSITE" id="PS51201"/>
    </source>
</evidence>
<evidence type="ECO:0000256" key="8">
    <source>
        <dbReference type="ARBA" id="ARBA00022989"/>
    </source>
</evidence>
<keyword evidence="9" id="KW-0406">Ion transport</keyword>
<organism evidence="16 17">
    <name type="scientific">Peromyscus maniculatus bairdii</name>
    <name type="common">Prairie deer mouse</name>
    <dbReference type="NCBI Taxonomy" id="230844"/>
    <lineage>
        <taxon>Eukaryota</taxon>
        <taxon>Metazoa</taxon>
        <taxon>Chordata</taxon>
        <taxon>Craniata</taxon>
        <taxon>Vertebrata</taxon>
        <taxon>Euteleostomi</taxon>
        <taxon>Mammalia</taxon>
        <taxon>Eutheria</taxon>
        <taxon>Euarchontoglires</taxon>
        <taxon>Glires</taxon>
        <taxon>Rodentia</taxon>
        <taxon>Myomorpha</taxon>
        <taxon>Muroidea</taxon>
        <taxon>Cricetidae</taxon>
        <taxon>Neotominae</taxon>
        <taxon>Peromyscus</taxon>
    </lineage>
</organism>
<keyword evidence="2" id="KW-0813">Transport</keyword>
<feature type="transmembrane region" description="Helical" evidence="14">
    <location>
        <begin position="64"/>
        <end position="83"/>
    </location>
</feature>
<dbReference type="GO" id="GO:0015271">
    <property type="term" value="F:outward rectifier potassium channel activity"/>
    <property type="evidence" value="ECO:0007669"/>
    <property type="project" value="TreeGrafter"/>
</dbReference>
<evidence type="ECO:0000256" key="7">
    <source>
        <dbReference type="ARBA" id="ARBA00022958"/>
    </source>
</evidence>
<keyword evidence="4" id="KW-0633">Potassium transport</keyword>
<feature type="domain" description="RCK N-terminal" evidence="15">
    <location>
        <begin position="749"/>
        <end position="889"/>
    </location>
</feature>
<feature type="compositionally biased region" description="Low complexity" evidence="13">
    <location>
        <begin position="1025"/>
        <end position="1038"/>
    </location>
</feature>
<feature type="compositionally biased region" description="Low complexity" evidence="13">
    <location>
        <begin position="1181"/>
        <end position="1198"/>
    </location>
</feature>
<dbReference type="OrthoDB" id="257992at2759"/>
<feature type="transmembrane region" description="Helical" evidence="14">
    <location>
        <begin position="154"/>
        <end position="175"/>
    </location>
</feature>
<feature type="transmembrane region" description="Helical" evidence="14">
    <location>
        <begin position="218"/>
        <end position="239"/>
    </location>
</feature>
<protein>
    <submittedName>
        <fullName evidence="16">Potassium channel, subfamily T, member 1</fullName>
    </submittedName>
</protein>
<dbReference type="InterPro" id="IPR003148">
    <property type="entry name" value="RCK_N"/>
</dbReference>
<accession>A0A6J0DJC3</accession>
<dbReference type="PANTHER" id="PTHR10027:SF14">
    <property type="entry name" value="POTASSIUM CHANNEL SUBFAMILY T MEMBER 1"/>
    <property type="match status" value="1"/>
</dbReference>
<keyword evidence="6" id="KW-0631">Potassium channel</keyword>
<dbReference type="GO" id="GO:0005228">
    <property type="term" value="F:intracellular sodium-activated potassium channel activity"/>
    <property type="evidence" value="ECO:0007669"/>
    <property type="project" value="TreeGrafter"/>
</dbReference>
<dbReference type="InterPro" id="IPR003929">
    <property type="entry name" value="K_chnl_BK_asu"/>
</dbReference>
<evidence type="ECO:0000256" key="2">
    <source>
        <dbReference type="ARBA" id="ARBA00022448"/>
    </source>
</evidence>
<feature type="region of interest" description="Disordered" evidence="13">
    <location>
        <begin position="624"/>
        <end position="656"/>
    </location>
</feature>
<dbReference type="Pfam" id="PF07885">
    <property type="entry name" value="Ion_trans_2"/>
    <property type="match status" value="1"/>
</dbReference>
<gene>
    <name evidence="16" type="primary">Kcnt1</name>
</gene>
<evidence type="ECO:0000256" key="6">
    <source>
        <dbReference type="ARBA" id="ARBA00022826"/>
    </source>
</evidence>
<reference evidence="16 17" key="1">
    <citation type="submission" date="2018-10" db="EMBL/GenBank/DDBJ databases">
        <title>Improved assembly of the deer mouse Peromyscus maniculatus genome.</title>
        <authorList>
            <person name="Lassance J.-M."/>
            <person name="Hoekstra H.E."/>
        </authorList>
    </citation>
    <scope>NUCLEOTIDE SEQUENCE [LARGE SCALE GENOMIC DNA]</scope>
</reference>
<comment type="catalytic activity">
    <reaction evidence="12">
        <text>K(+)(in) = K(+)(out)</text>
        <dbReference type="Rhea" id="RHEA:29463"/>
        <dbReference type="ChEBI" id="CHEBI:29103"/>
    </reaction>
</comment>
<evidence type="ECO:0000256" key="14">
    <source>
        <dbReference type="SAM" id="Phobius"/>
    </source>
</evidence>
<name>A0A6J0DJC3_PERMB</name>
<evidence type="ECO:0000256" key="1">
    <source>
        <dbReference type="ARBA" id="ARBA00004651"/>
    </source>
</evidence>
<comment type="subcellular location">
    <subcellularLocation>
        <location evidence="1">Cell membrane</location>
        <topology evidence="1">Multi-pass membrane protein</topology>
    </subcellularLocation>
</comment>
<feature type="region of interest" description="Disordered" evidence="13">
    <location>
        <begin position="1021"/>
        <end position="1053"/>
    </location>
</feature>
<sequence>MNDRDTEVLPLPPRYRFRDLLLGDQPFPNDDRVQVEFYVNENTCKERLKLFFIKNQRSSLRIRLFNFSLKLLTCLLYIVRVLLDNPDQGIGCWGCPKYNYTFNGSSSEFHWAPILWVERKMALWVIQVIVATISFLETWLLIYLSYKGNIWEQIFHVSFVLEMINTLPFIITVFWPPLRNLFIPVFLNCWLAKHALENMINDFHRAILRTQSAMFNQVLILFCTLLCLVFTGTCGIQHLERAGGNLNLRTSFYFCIVTFSTVGFGDVTPKIWPSQLLVVILICVTLVVLPLQFEELVYLWMERQKSGGNYSRHRAQTEKHVVLCVSSLKIDLLMDFLNEFYAHPRLQDYYVVILCPSEMDVQVRRVLQIPLWSQRVIYLQGSALKDQDLMRAKMDNGEACFILSSRNEVDRTAADHQTILRAWAVKDFAPNCPLYVQILKPENKFHVKFADHVVCEEECKYAMLALNCICPATSTLITLLVHTSRGQEGQESPEQWQRMYGRCSGNEVYHIRMGDSKFFREYEGKSFTYAAFHAHKKYGVCLIGLKREENKSILLNPGPRHILGASDTCFYINITKEENSAFIFKQEEKQKRRGLAGQALYEGPSRLPVHSIIASMVAMDLQNTDCRPSQGGSGGGGGGGGGKLALPTENGSGSRRPSIAPVLEVADGSALLPCDLLSDQSEDEVTPSDDEGLSVVEYVKGYPPNSPYIGSSPTLCHLLPVKAPFCCLRLDKGCKHNSYEDAKAYGFKNKLIIVSAETAGNGLYNFIVPLRAYYRSRRELNPIVLLLDNKPDHHFLEAICCFPMVYYMEGSVDNLDSLLQCGIIYADNLVVVDKESTMSAEEDYMADAKTIVNVQTMFRLFPSLSITTELTHPSNMRFMQFRAKDSYSLALSKLEKRERENGSNLAFMFRLPFAAGRVFSISMLDTLLYQSFVKDYMITITRLLLGLDTTPGSGYLCAMKVTEDDLWIRTYGRLFQKLCSSSAEIPIGIYRTECHVFSSEPHDLRAQSQISVNMEDCDDTREAKGSWGTRAASGSGSTHGRHGGSADPAEHPLLRRKSLQWARKLSRKSSKQAGKAPAATEWITQQRLSLYRRSERQELSELVKNRMKHLGLPTTGYEDVANLTASDVMNRVNLGYLQDEMNDHHQNTLSYVLINPPPDTRLEPNDIVYLIRSDPLAHVGSSSQSRKSSCSNKLSSCNPATRDETQL</sequence>
<evidence type="ECO:0000313" key="17">
    <source>
        <dbReference type="Proteomes" id="UP000694547"/>
    </source>
</evidence>
<reference evidence="16" key="2">
    <citation type="submission" date="2025-08" db="UniProtKB">
        <authorList>
            <consortium name="Ensembl"/>
        </authorList>
    </citation>
    <scope>IDENTIFICATION</scope>
</reference>
<evidence type="ECO:0000256" key="10">
    <source>
        <dbReference type="ARBA" id="ARBA00023136"/>
    </source>
</evidence>
<evidence type="ECO:0000313" key="16">
    <source>
        <dbReference type="Ensembl" id="ENSPEMP00000003489.1"/>
    </source>
</evidence>
<dbReference type="PANTHER" id="PTHR10027">
    <property type="entry name" value="CALCIUM-ACTIVATED POTASSIUM CHANNEL ALPHA CHAIN"/>
    <property type="match status" value="1"/>
</dbReference>
<feature type="transmembrane region" description="Helical" evidence="14">
    <location>
        <begin position="276"/>
        <end position="301"/>
    </location>
</feature>
<evidence type="ECO:0000256" key="3">
    <source>
        <dbReference type="ARBA" id="ARBA00022475"/>
    </source>
</evidence>
<dbReference type="Proteomes" id="UP000694547">
    <property type="component" value="Chromosome 4"/>
</dbReference>
<dbReference type="InterPro" id="IPR047871">
    <property type="entry name" value="K_chnl_Slo-like"/>
</dbReference>